<dbReference type="FunFam" id="3.30.365.10:FF:000008">
    <property type="entry name" value="Aldehyde oxidase1"/>
    <property type="match status" value="1"/>
</dbReference>
<keyword evidence="10" id="KW-0560">Oxidoreductase</keyword>
<evidence type="ECO:0000256" key="11">
    <source>
        <dbReference type="ARBA" id="ARBA00023004"/>
    </source>
</evidence>
<dbReference type="InterPro" id="IPR036884">
    <property type="entry name" value="2Fe-2S-bd_dom_sf"/>
</dbReference>
<dbReference type="SUPFAM" id="SSF56176">
    <property type="entry name" value="FAD-binding/transporter-associated domain-like"/>
    <property type="match status" value="1"/>
</dbReference>
<evidence type="ECO:0000256" key="7">
    <source>
        <dbReference type="ARBA" id="ARBA00022714"/>
    </source>
</evidence>
<evidence type="ECO:0000256" key="2">
    <source>
        <dbReference type="ARBA" id="ARBA00004275"/>
    </source>
</evidence>
<feature type="binding site" evidence="18">
    <location>
        <position position="51"/>
    </location>
    <ligand>
        <name>[2Fe-2S] cluster</name>
        <dbReference type="ChEBI" id="CHEBI:190135"/>
        <label>1</label>
    </ligand>
</feature>
<dbReference type="FunFam" id="3.30.390.50:FF:000003">
    <property type="entry name" value="Aldehyde oxidase1"/>
    <property type="match status" value="1"/>
</dbReference>
<evidence type="ECO:0000256" key="18">
    <source>
        <dbReference type="PIRSR" id="PIRSR000127-3"/>
    </source>
</evidence>
<keyword evidence="6" id="KW-0285">Flavoprotein</keyword>
<dbReference type="SUPFAM" id="SSF47741">
    <property type="entry name" value="CO dehydrogenase ISP C-domain like"/>
    <property type="match status" value="1"/>
</dbReference>
<keyword evidence="11 18" id="KW-0408">Iron</keyword>
<dbReference type="GO" id="GO:0016491">
    <property type="term" value="F:oxidoreductase activity"/>
    <property type="evidence" value="ECO:0007669"/>
    <property type="project" value="UniProtKB-KW"/>
</dbReference>
<dbReference type="PROSITE" id="PS51085">
    <property type="entry name" value="2FE2S_FER_2"/>
    <property type="match status" value="1"/>
</dbReference>
<dbReference type="PIRSF" id="PIRSF000127">
    <property type="entry name" value="Xanthine_DH"/>
    <property type="match status" value="1"/>
</dbReference>
<dbReference type="CDD" id="cd00207">
    <property type="entry name" value="fer2"/>
    <property type="match status" value="1"/>
</dbReference>
<evidence type="ECO:0000256" key="6">
    <source>
        <dbReference type="ARBA" id="ARBA00022630"/>
    </source>
</evidence>
<comment type="cofactor">
    <cofactor evidence="18">
        <name>[2Fe-2S] cluster</name>
        <dbReference type="ChEBI" id="CHEBI:190135"/>
    </cofactor>
    <text evidence="18">Binds 2 [2Fe-2S] clusters.</text>
</comment>
<dbReference type="SMART" id="SM01092">
    <property type="entry name" value="CO_deh_flav_C"/>
    <property type="match status" value="1"/>
</dbReference>
<dbReference type="Pfam" id="PF03450">
    <property type="entry name" value="CO_deh_flav_C"/>
    <property type="match status" value="1"/>
</dbReference>
<evidence type="ECO:0000256" key="14">
    <source>
        <dbReference type="ARBA" id="ARBA00023140"/>
    </source>
</evidence>
<dbReference type="InterPro" id="IPR000674">
    <property type="entry name" value="Ald_Oxase/Xan_DH_a/b"/>
</dbReference>
<comment type="subunit">
    <text evidence="4">Homodimer.</text>
</comment>
<dbReference type="GO" id="GO:0005777">
    <property type="term" value="C:peroxisome"/>
    <property type="evidence" value="ECO:0007669"/>
    <property type="project" value="UniProtKB-SubCell"/>
</dbReference>
<keyword evidence="9 17" id="KW-0274">FAD</keyword>
<sequence length="1266" mass="139703">MDRINFTVNGDHYSLSGAEVDAQTSLNDYLRHHLQLYGTKAMCHEGGCGACVVSVSQVHPDTKEKHVFAVNSCLVQVLSCHEWDITTVEGIGNRRTGYHSIQNRLAMFNGTQCGYCTPGWVMNMYSLEKANKKLTTQQVENSFGGNMCRCTGYRPILDAFKSFATDTDPELQDKLQDLEDLHITRCAKKKCSRKCSGSEDEWCLIEDSQGSLKELAMVGGKWYKAYTVQDVFQVLKREGTDNYRLVAGNTGKGVYPINVEAKTLIDISSIESLKVAQSDENLILGAGMTLTDVMKTFKDWSKRKTDFNYLETLHKHLDLVAHVPVRNLGTIGGNLALKNQHNLFPSDVFLIFETVGATITIMNSDLSKVEMKVKDFMNANLKDKLISDVKLPPLSASCHVRTYKIMPRAQNAHAIVNAGFLFKMDTGNLIKSVNIVYGNISSTFVRASQTEKLLVGQNLFCNEVLLKALKKLNEEINPVDVPPEPSPLCRKTLALGLFYKSILSLYQDASPRYKSGGLPLSRPLSRGTQTYETDKTLWPLNQPVPKLEALSQCAGEATYSCDVNVGVRGVHVAFVLSDVCRAEILEIDASAALKIPGVIAFFSSKDIPGRNSFTSTAVPWIAEDEEIFASKNILYHGQPIGVIAATSAKLALSAAELVKVKYKKKDGKPVLDIKDALAAPDKDKRIRQEVDVDAKDKGTDIQHTFTGTFSVPSQYHYTMETQSCSTHVSEEGILVRSATQWMDLINVAVARALNIDENKVLVEVSRLGGGYGGKASRSSLIACASALVTHKLNRNATLTMPVVHNMRAIGKRSHCQFNYECGVNNDGLIQYLTVSYYSDGGCSFNDNSTADIVTSITNLYTSDRFKVTGYSVITDKPGGTWCRAPGTTEGISFCEHLMERISQITGKDHVDVRLTNLAPQHDAIRDMITSFKMDTEFDDRKTEIANYNQQNAWKKRGLKISLMSYPIGYSWNYPVTISVYQADGTIAISHGGIEMGQGINTKIAQVCAYSLKVPLEKITVRGANSFVSPNSMASNGSLTSDSVAYATLKACEDLTKRLEPVKKDLNEPTWEEVVKQAYQKGINLQATYMTSPNDGLVGYNVYGVCAAEVELDVLTGNHVIRRLDLLEDTGVSMSPEIDVGQIEGAFIMGVGLWTSEELKYDKTTGRLLTDRTWNYKTPGAKDIPVDFRIMFRRNSVNTAGVLRSKATGEPALVLSVSVTHALNEAITDARTEFGYPKNEWVVVDTPYTVENILAAISPKIESYKLK</sequence>
<feature type="binding site" evidence="18">
    <location>
        <position position="113"/>
    </location>
    <ligand>
        <name>[2Fe-2S] cluster</name>
        <dbReference type="ChEBI" id="CHEBI:190135"/>
        <label>2</label>
    </ligand>
</feature>
<feature type="binding site" evidence="18">
    <location>
        <position position="883"/>
    </location>
    <ligand>
        <name>Mo-molybdopterin</name>
        <dbReference type="ChEBI" id="CHEBI:71302"/>
    </ligand>
    <ligandPart>
        <name>Mo</name>
        <dbReference type="ChEBI" id="CHEBI:28685"/>
    </ligandPart>
</feature>
<evidence type="ECO:0000256" key="4">
    <source>
        <dbReference type="ARBA" id="ARBA00011738"/>
    </source>
</evidence>
<dbReference type="InterPro" id="IPR036010">
    <property type="entry name" value="2Fe-2S_ferredoxin-like_sf"/>
</dbReference>
<comment type="similarity">
    <text evidence="3">Belongs to the xanthine dehydrogenase family.</text>
</comment>
<dbReference type="InterPro" id="IPR046867">
    <property type="entry name" value="AldOxase/xan_DH_MoCoBD2"/>
</dbReference>
<dbReference type="InterPro" id="IPR036318">
    <property type="entry name" value="FAD-bd_PCMH-like_sf"/>
</dbReference>
<dbReference type="Pfam" id="PF00111">
    <property type="entry name" value="Fer2"/>
    <property type="match status" value="1"/>
</dbReference>
<dbReference type="Pfam" id="PF00941">
    <property type="entry name" value="FAD_binding_5"/>
    <property type="match status" value="1"/>
</dbReference>
<dbReference type="GO" id="GO:0005506">
    <property type="term" value="F:iron ion binding"/>
    <property type="evidence" value="ECO:0007669"/>
    <property type="project" value="InterPro"/>
</dbReference>
<dbReference type="Pfam" id="PF01315">
    <property type="entry name" value="Ald_Xan_dh_C"/>
    <property type="match status" value="1"/>
</dbReference>
<dbReference type="Gene3D" id="3.30.390.50">
    <property type="entry name" value="CO dehydrogenase flavoprotein, C-terminal domain"/>
    <property type="match status" value="1"/>
</dbReference>
<evidence type="ECO:0000259" key="19">
    <source>
        <dbReference type="PROSITE" id="PS51085"/>
    </source>
</evidence>
<dbReference type="Gene3D" id="3.10.20.30">
    <property type="match status" value="1"/>
</dbReference>
<evidence type="ECO:0000256" key="12">
    <source>
        <dbReference type="ARBA" id="ARBA00023014"/>
    </source>
</evidence>
<evidence type="ECO:0000256" key="17">
    <source>
        <dbReference type="PIRSR" id="PIRSR000127-2"/>
    </source>
</evidence>
<evidence type="ECO:0000256" key="5">
    <source>
        <dbReference type="ARBA" id="ARBA00022505"/>
    </source>
</evidence>
<evidence type="ECO:0000259" key="20">
    <source>
        <dbReference type="PROSITE" id="PS51387"/>
    </source>
</evidence>
<dbReference type="SMART" id="SM01008">
    <property type="entry name" value="Ald_Xan_dh_C"/>
    <property type="match status" value="1"/>
</dbReference>
<dbReference type="PROSITE" id="PS51387">
    <property type="entry name" value="FAD_PCMH"/>
    <property type="match status" value="1"/>
</dbReference>
<evidence type="ECO:0000313" key="21">
    <source>
        <dbReference type="EMBL" id="CAD0197619.1"/>
    </source>
</evidence>
<evidence type="ECO:0000256" key="1">
    <source>
        <dbReference type="ARBA" id="ARBA00001974"/>
    </source>
</evidence>
<evidence type="ECO:0000256" key="8">
    <source>
        <dbReference type="ARBA" id="ARBA00022723"/>
    </source>
</evidence>
<keyword evidence="5 18" id="KW-0500">Molybdenum</keyword>
<dbReference type="OrthoDB" id="8300278at2759"/>
<evidence type="ECO:0008006" key="23">
    <source>
        <dbReference type="Google" id="ProtNLM"/>
    </source>
</evidence>
<name>A0A9N8L0D4_CHRIL</name>
<keyword evidence="8 18" id="KW-0479">Metal-binding</keyword>
<reference evidence="21" key="1">
    <citation type="submission" date="2021-12" db="EMBL/GenBank/DDBJ databases">
        <authorList>
            <person name="King R."/>
        </authorList>
    </citation>
    <scope>NUCLEOTIDE SEQUENCE</scope>
</reference>
<dbReference type="Gene3D" id="3.30.365.10">
    <property type="entry name" value="Aldehyde oxidase/xanthine dehydrogenase, molybdopterin binding domain"/>
    <property type="match status" value="4"/>
</dbReference>
<dbReference type="InterPro" id="IPR016166">
    <property type="entry name" value="FAD-bd_PCMH"/>
</dbReference>
<comment type="cofactor">
    <cofactor evidence="18">
        <name>Mo-molybdopterin</name>
        <dbReference type="ChEBI" id="CHEBI:71302"/>
    </cofactor>
    <text evidence="18">Binds 1 Mo-molybdopterin (Mo-MPT) cofactor per subunit.</text>
</comment>
<feature type="binding site" evidence="18">
    <location>
        <position position="150"/>
    </location>
    <ligand>
        <name>[2Fe-2S] cluster</name>
        <dbReference type="ChEBI" id="CHEBI:190135"/>
        <label>2</label>
    </ligand>
</feature>
<feature type="binding site" evidence="18">
    <location>
        <position position="43"/>
    </location>
    <ligand>
        <name>[2Fe-2S] cluster</name>
        <dbReference type="ChEBI" id="CHEBI:190135"/>
        <label>1</label>
    </ligand>
</feature>
<dbReference type="InterPro" id="IPR016208">
    <property type="entry name" value="Ald_Oxase/xanthine_DH-like"/>
</dbReference>
<keyword evidence="13" id="KW-0520">NAD</keyword>
<dbReference type="InterPro" id="IPR002888">
    <property type="entry name" value="2Fe-2S-bd"/>
</dbReference>
<comment type="cofactor">
    <cofactor evidence="15">
        <name>[2Fe-2S] cluster</name>
        <dbReference type="ChEBI" id="CHEBI:190135"/>
    </cofactor>
</comment>
<dbReference type="PROSITE" id="PS00197">
    <property type="entry name" value="2FE2S_FER_1"/>
    <property type="match status" value="1"/>
</dbReference>
<dbReference type="Gene3D" id="3.30.465.10">
    <property type="match status" value="1"/>
</dbReference>
<keyword evidence="22" id="KW-1185">Reference proteome</keyword>
<dbReference type="SUPFAM" id="SSF54665">
    <property type="entry name" value="CO dehydrogenase molybdoprotein N-domain-like"/>
    <property type="match status" value="1"/>
</dbReference>
<dbReference type="Pfam" id="PF20256">
    <property type="entry name" value="MoCoBD_2"/>
    <property type="match status" value="1"/>
</dbReference>
<accession>A0A9N8L0D4</accession>
<dbReference type="SUPFAM" id="SSF54292">
    <property type="entry name" value="2Fe-2S ferredoxin-like"/>
    <property type="match status" value="1"/>
</dbReference>
<protein>
    <recommendedName>
        <fullName evidence="23">Aldehyde oxidase</fullName>
    </recommendedName>
</protein>
<dbReference type="InterPro" id="IPR012675">
    <property type="entry name" value="Beta-grasp_dom_sf"/>
</dbReference>
<dbReference type="InterPro" id="IPR016169">
    <property type="entry name" value="FAD-bd_PCMH_sub2"/>
</dbReference>
<dbReference type="PANTHER" id="PTHR11908:SF132">
    <property type="entry name" value="ALDEHYDE OXIDASE 1-RELATED"/>
    <property type="match status" value="1"/>
</dbReference>
<feature type="binding site" evidence="18">
    <location>
        <position position="73"/>
    </location>
    <ligand>
        <name>[2Fe-2S] cluster</name>
        <dbReference type="ChEBI" id="CHEBI:190135"/>
        <label>1</label>
    </ligand>
</feature>
<proteinExistence type="inferred from homology"/>
<dbReference type="InterPro" id="IPR008274">
    <property type="entry name" value="AldOxase/xan_DH_MoCoBD1"/>
</dbReference>
<dbReference type="GO" id="GO:0071949">
    <property type="term" value="F:FAD binding"/>
    <property type="evidence" value="ECO:0007669"/>
    <property type="project" value="InterPro"/>
</dbReference>
<gene>
    <name evidence="21" type="ORF">CINC_LOCUS11899</name>
</gene>
<evidence type="ECO:0000256" key="16">
    <source>
        <dbReference type="PIRSR" id="PIRSR000127-1"/>
    </source>
</evidence>
<dbReference type="InterPro" id="IPR005107">
    <property type="entry name" value="CO_DH_flav_C"/>
</dbReference>
<dbReference type="Gene3D" id="1.10.150.120">
    <property type="entry name" value="[2Fe-2S]-binding domain"/>
    <property type="match status" value="1"/>
</dbReference>
<organism evidence="21 22">
    <name type="scientific">Chrysodeixis includens</name>
    <name type="common">Soybean looper</name>
    <name type="synonym">Pseudoplusia includens</name>
    <dbReference type="NCBI Taxonomy" id="689277"/>
    <lineage>
        <taxon>Eukaryota</taxon>
        <taxon>Metazoa</taxon>
        <taxon>Ecdysozoa</taxon>
        <taxon>Arthropoda</taxon>
        <taxon>Hexapoda</taxon>
        <taxon>Insecta</taxon>
        <taxon>Pterygota</taxon>
        <taxon>Neoptera</taxon>
        <taxon>Endopterygota</taxon>
        <taxon>Lepidoptera</taxon>
        <taxon>Glossata</taxon>
        <taxon>Ditrysia</taxon>
        <taxon>Noctuoidea</taxon>
        <taxon>Noctuidae</taxon>
        <taxon>Plusiinae</taxon>
        <taxon>Chrysodeixis</taxon>
    </lineage>
</organism>
<dbReference type="SUPFAM" id="SSF56003">
    <property type="entry name" value="Molybdenum cofactor-binding domain"/>
    <property type="match status" value="1"/>
</dbReference>
<evidence type="ECO:0000256" key="9">
    <source>
        <dbReference type="ARBA" id="ARBA00022827"/>
    </source>
</evidence>
<feature type="binding site" evidence="18">
    <location>
        <position position="116"/>
    </location>
    <ligand>
        <name>[2Fe-2S] cluster</name>
        <dbReference type="ChEBI" id="CHEBI:190135"/>
        <label>2</label>
    </ligand>
</feature>
<keyword evidence="14" id="KW-0576">Peroxisome</keyword>
<dbReference type="InterPro" id="IPR036683">
    <property type="entry name" value="CO_DH_flav_C_dom_sf"/>
</dbReference>
<dbReference type="FunFam" id="3.30.465.10:FF:000013">
    <property type="entry name" value="Aldehyde oxidase"/>
    <property type="match status" value="1"/>
</dbReference>
<dbReference type="Gene3D" id="3.90.1170.50">
    <property type="entry name" value="Aldehyde oxidase/xanthine dehydrogenase, a/b hammerhead"/>
    <property type="match status" value="1"/>
</dbReference>
<keyword evidence="12 18" id="KW-0411">Iron-sulfur</keyword>
<feature type="binding site" evidence="18">
    <location>
        <position position="48"/>
    </location>
    <ligand>
        <name>[2Fe-2S] cluster</name>
        <dbReference type="ChEBI" id="CHEBI:190135"/>
        <label>1</label>
    </ligand>
</feature>
<feature type="binding site" evidence="18">
    <location>
        <position position="1036"/>
    </location>
    <ligand>
        <name>Mo-molybdopterin</name>
        <dbReference type="ChEBI" id="CHEBI:71302"/>
    </ligand>
    <ligandPart>
        <name>Mo</name>
        <dbReference type="ChEBI" id="CHEBI:28685"/>
    </ligandPart>
</feature>
<evidence type="ECO:0000256" key="15">
    <source>
        <dbReference type="ARBA" id="ARBA00034078"/>
    </source>
</evidence>
<dbReference type="EMBL" id="LR824010">
    <property type="protein sequence ID" value="CAD0197619.1"/>
    <property type="molecule type" value="Genomic_DNA"/>
</dbReference>
<comment type="subcellular location">
    <subcellularLocation>
        <location evidence="2">Peroxisome</location>
    </subcellularLocation>
</comment>
<evidence type="ECO:0000256" key="10">
    <source>
        <dbReference type="ARBA" id="ARBA00023002"/>
    </source>
</evidence>
<keyword evidence="7 18" id="KW-0001">2Fe-2S</keyword>
<feature type="domain" description="FAD-binding PCMH-type" evidence="20">
    <location>
        <begin position="215"/>
        <end position="396"/>
    </location>
</feature>
<dbReference type="AlphaFoldDB" id="A0A9N8L0D4"/>
<feature type="active site" description="Proton acceptor" evidence="16">
    <location>
        <position position="1209"/>
    </location>
</feature>
<feature type="domain" description="2Fe-2S ferredoxin-type" evidence="19">
    <location>
        <begin position="2"/>
        <end position="91"/>
    </location>
</feature>
<dbReference type="InterPro" id="IPR036856">
    <property type="entry name" value="Ald_Oxase/Xan_DH_a/b_sf"/>
</dbReference>
<feature type="binding site" evidence="18">
    <location>
        <position position="740"/>
    </location>
    <ligand>
        <name>Mo-molybdopterin</name>
        <dbReference type="ChEBI" id="CHEBI:71302"/>
    </ligand>
    <ligandPart>
        <name>Mo</name>
        <dbReference type="ChEBI" id="CHEBI:28685"/>
    </ligandPart>
</feature>
<dbReference type="GO" id="GO:0051537">
    <property type="term" value="F:2 iron, 2 sulfur cluster binding"/>
    <property type="evidence" value="ECO:0007669"/>
    <property type="project" value="UniProtKB-KW"/>
</dbReference>
<dbReference type="Proteomes" id="UP001154114">
    <property type="component" value="Chromosome 7"/>
</dbReference>
<evidence type="ECO:0000313" key="22">
    <source>
        <dbReference type="Proteomes" id="UP001154114"/>
    </source>
</evidence>
<dbReference type="InterPro" id="IPR006058">
    <property type="entry name" value="2Fe2S_fd_BS"/>
</dbReference>
<comment type="cofactor">
    <cofactor evidence="1 17">
        <name>FAD</name>
        <dbReference type="ChEBI" id="CHEBI:57692"/>
    </cofactor>
</comment>
<dbReference type="InterPro" id="IPR037165">
    <property type="entry name" value="AldOxase/xan_DH_Mopterin-bd_sf"/>
</dbReference>
<dbReference type="Pfam" id="PF02738">
    <property type="entry name" value="MoCoBD_1"/>
    <property type="match status" value="1"/>
</dbReference>
<dbReference type="SUPFAM" id="SSF55447">
    <property type="entry name" value="CO dehydrogenase flavoprotein C-terminal domain-like"/>
    <property type="match status" value="1"/>
</dbReference>
<dbReference type="Pfam" id="PF01799">
    <property type="entry name" value="Fer2_2"/>
    <property type="match status" value="1"/>
</dbReference>
<dbReference type="FunFam" id="3.10.20.30:FF:000012">
    <property type="entry name" value="Xanthine dehydrogenase/oxidase"/>
    <property type="match status" value="1"/>
</dbReference>
<dbReference type="InterPro" id="IPR002346">
    <property type="entry name" value="Mopterin_DH_FAD-bd"/>
</dbReference>
<feature type="binding site" evidence="18">
    <location>
        <position position="148"/>
    </location>
    <ligand>
        <name>[2Fe-2S] cluster</name>
        <dbReference type="ChEBI" id="CHEBI:190135"/>
        <label>2</label>
    </ligand>
</feature>
<evidence type="ECO:0000256" key="3">
    <source>
        <dbReference type="ARBA" id="ARBA00006849"/>
    </source>
</evidence>
<evidence type="ECO:0000256" key="13">
    <source>
        <dbReference type="ARBA" id="ARBA00023027"/>
    </source>
</evidence>
<dbReference type="PANTHER" id="PTHR11908">
    <property type="entry name" value="XANTHINE DEHYDROGENASE"/>
    <property type="match status" value="1"/>
</dbReference>
<dbReference type="InterPro" id="IPR001041">
    <property type="entry name" value="2Fe-2S_ferredoxin-type"/>
</dbReference>
<feature type="binding site" evidence="17">
    <location>
        <position position="404"/>
    </location>
    <ligand>
        <name>FAD</name>
        <dbReference type="ChEBI" id="CHEBI:57692"/>
    </ligand>
</feature>